<comment type="caution">
    <text evidence="2">The sequence shown here is derived from an EMBL/GenBank/DDBJ whole genome shotgun (WGS) entry which is preliminary data.</text>
</comment>
<dbReference type="CDD" id="cd09279">
    <property type="entry name" value="RNase_HI_like"/>
    <property type="match status" value="1"/>
</dbReference>
<feature type="domain" description="RNase H type-1" evidence="1">
    <location>
        <begin position="1"/>
        <end position="124"/>
    </location>
</feature>
<proteinExistence type="predicted"/>
<dbReference type="SUPFAM" id="SSF53098">
    <property type="entry name" value="Ribonuclease H-like"/>
    <property type="match status" value="1"/>
</dbReference>
<dbReference type="InterPro" id="IPR002156">
    <property type="entry name" value="RNaseH_domain"/>
</dbReference>
<dbReference type="PANTHER" id="PTHR48475:SF1">
    <property type="entry name" value="RNASE H TYPE-1 DOMAIN-CONTAINING PROTEIN"/>
    <property type="match status" value="1"/>
</dbReference>
<dbReference type="InterPro" id="IPR012337">
    <property type="entry name" value="RNaseH-like_sf"/>
</dbReference>
<organism evidence="2">
    <name type="scientific">Sesamum latifolium</name>
    <dbReference type="NCBI Taxonomy" id="2727402"/>
    <lineage>
        <taxon>Eukaryota</taxon>
        <taxon>Viridiplantae</taxon>
        <taxon>Streptophyta</taxon>
        <taxon>Embryophyta</taxon>
        <taxon>Tracheophyta</taxon>
        <taxon>Spermatophyta</taxon>
        <taxon>Magnoliopsida</taxon>
        <taxon>eudicotyledons</taxon>
        <taxon>Gunneridae</taxon>
        <taxon>Pentapetalae</taxon>
        <taxon>asterids</taxon>
        <taxon>lamiids</taxon>
        <taxon>Lamiales</taxon>
        <taxon>Pedaliaceae</taxon>
        <taxon>Sesamum</taxon>
    </lineage>
</organism>
<dbReference type="Pfam" id="PF13456">
    <property type="entry name" value="RVT_3"/>
    <property type="match status" value="1"/>
</dbReference>
<dbReference type="EMBL" id="JACGWN010000014">
    <property type="protein sequence ID" value="KAL0406166.1"/>
    <property type="molecule type" value="Genomic_DNA"/>
</dbReference>
<evidence type="ECO:0000259" key="1">
    <source>
        <dbReference type="PROSITE" id="PS50879"/>
    </source>
</evidence>
<gene>
    <name evidence="2" type="ORF">Slati_3930500</name>
</gene>
<dbReference type="GO" id="GO:0004523">
    <property type="term" value="F:RNA-DNA hybrid ribonuclease activity"/>
    <property type="evidence" value="ECO:0007669"/>
    <property type="project" value="InterPro"/>
</dbReference>
<accession>A0AAW2TRJ0</accession>
<name>A0AAW2TRJ0_9LAMI</name>
<dbReference type="PROSITE" id="PS50879">
    <property type="entry name" value="RNASE_H_1"/>
    <property type="match status" value="1"/>
</dbReference>
<dbReference type="InterPro" id="IPR036397">
    <property type="entry name" value="RNaseH_sf"/>
</dbReference>
<sequence length="182" mass="19978">MFFDGTARSDGAGAGVVFVSPEKQVLTYSFVLGGLCSNNVAEYQALIISLHMALGMGIIDMEVYSDSKLIINQLLNIYEVKKEDLVPFFRQASHLLKGFESVTLNHIPRKENRMADALANLATTLALSEGETTNIPVCNRWILPSLDTSDHKGSNAITIATTNEGRLENATNRVFETRKVAK</sequence>
<reference evidence="2" key="1">
    <citation type="submission" date="2020-06" db="EMBL/GenBank/DDBJ databases">
        <authorList>
            <person name="Li T."/>
            <person name="Hu X."/>
            <person name="Zhang T."/>
            <person name="Song X."/>
            <person name="Zhang H."/>
            <person name="Dai N."/>
            <person name="Sheng W."/>
            <person name="Hou X."/>
            <person name="Wei L."/>
        </authorList>
    </citation>
    <scope>NUCLEOTIDE SEQUENCE</scope>
    <source>
        <strain evidence="2">KEN1</strain>
        <tissue evidence="2">Leaf</tissue>
    </source>
</reference>
<protein>
    <recommendedName>
        <fullName evidence="1">RNase H type-1 domain-containing protein</fullName>
    </recommendedName>
</protein>
<dbReference type="PANTHER" id="PTHR48475">
    <property type="entry name" value="RIBONUCLEASE H"/>
    <property type="match status" value="1"/>
</dbReference>
<reference evidence="2" key="2">
    <citation type="journal article" date="2024" name="Plant">
        <title>Genomic evolution and insights into agronomic trait innovations of Sesamum species.</title>
        <authorList>
            <person name="Miao H."/>
            <person name="Wang L."/>
            <person name="Qu L."/>
            <person name="Liu H."/>
            <person name="Sun Y."/>
            <person name="Le M."/>
            <person name="Wang Q."/>
            <person name="Wei S."/>
            <person name="Zheng Y."/>
            <person name="Lin W."/>
            <person name="Duan Y."/>
            <person name="Cao H."/>
            <person name="Xiong S."/>
            <person name="Wang X."/>
            <person name="Wei L."/>
            <person name="Li C."/>
            <person name="Ma Q."/>
            <person name="Ju M."/>
            <person name="Zhao R."/>
            <person name="Li G."/>
            <person name="Mu C."/>
            <person name="Tian Q."/>
            <person name="Mei H."/>
            <person name="Zhang T."/>
            <person name="Gao T."/>
            <person name="Zhang H."/>
        </authorList>
    </citation>
    <scope>NUCLEOTIDE SEQUENCE</scope>
    <source>
        <strain evidence="2">KEN1</strain>
    </source>
</reference>
<dbReference type="GO" id="GO:0003676">
    <property type="term" value="F:nucleic acid binding"/>
    <property type="evidence" value="ECO:0007669"/>
    <property type="project" value="InterPro"/>
</dbReference>
<dbReference type="AlphaFoldDB" id="A0AAW2TRJ0"/>
<evidence type="ECO:0000313" key="2">
    <source>
        <dbReference type="EMBL" id="KAL0406166.1"/>
    </source>
</evidence>
<dbReference type="Gene3D" id="3.30.420.10">
    <property type="entry name" value="Ribonuclease H-like superfamily/Ribonuclease H"/>
    <property type="match status" value="1"/>
</dbReference>